<dbReference type="Ensembl" id="ENSPMRT00000009787.1">
    <property type="protein sequence ID" value="ENSPMRP00000009167.1"/>
    <property type="gene ID" value="ENSPMRG00000006156.1"/>
</dbReference>
<evidence type="ECO:0000313" key="3">
    <source>
        <dbReference type="Proteomes" id="UP000472272"/>
    </source>
</evidence>
<gene>
    <name evidence="2" type="primary">C10orf88</name>
</gene>
<reference evidence="2" key="3">
    <citation type="submission" date="2025-09" db="UniProtKB">
        <authorList>
            <consortium name="Ensembl"/>
        </authorList>
    </citation>
    <scope>IDENTIFICATION</scope>
</reference>
<dbReference type="GO" id="GO:0005739">
    <property type="term" value="C:mitochondrion"/>
    <property type="evidence" value="ECO:0007669"/>
    <property type="project" value="Ensembl"/>
</dbReference>
<proteinExistence type="predicted"/>
<dbReference type="PANTHER" id="PTHR14787:SF1">
    <property type="entry name" value="ATPASE PAAT"/>
    <property type="match status" value="1"/>
</dbReference>
<dbReference type="AlphaFoldDB" id="A0A670IC12"/>
<reference evidence="2" key="2">
    <citation type="submission" date="2025-08" db="UniProtKB">
        <authorList>
            <consortium name="Ensembl"/>
        </authorList>
    </citation>
    <scope>IDENTIFICATION</scope>
</reference>
<dbReference type="PANTHER" id="PTHR14787">
    <property type="entry name" value="C10ORF188 FAMILY MEMBER"/>
    <property type="match status" value="1"/>
</dbReference>
<evidence type="ECO:0000256" key="1">
    <source>
        <dbReference type="SAM" id="MobiDB-lite"/>
    </source>
</evidence>
<dbReference type="InterPro" id="IPR028043">
    <property type="entry name" value="PAAT-like"/>
</dbReference>
<keyword evidence="3" id="KW-1185">Reference proteome</keyword>
<accession>A0A670IC12</accession>
<sequence>MASGSSLAAVAGLAKAPAAGGPFAPAGRLSFACSWECRADLAGVLRLVPEGEADACEPLGSPLNGENVVVLEGRLHNDNVAPCLLYLHCDPHGSEEITGLGIVSEARNMEVYVGDEYCGTGRGAKVFTGQHDSKNDQVSLYQKSLKLECSAASCKIKLLSIPEKQRVLISKIIVQVKPVCMNPVPDIAALGSGIDLGKVQTIVESMGSKLSPGAQQLLDMVVFQQKNGLPFGGKLQNVFGKNGFGFENNHTIDGLKKVVDIGRLDHLPNGPSLPRAHAAAAMAIEELKRHADMNKQIPNAENVCETPGLQAPQPSSVLSQNDFKGLVSTFLQEQGSENPNAHNSMLLLPLLQTVCGQVNRLRIDERNKHCENRSASEEDGIQTFGLEQQSVFLHMEKVIARNMELMEKRLMDHIDLRMQKLQEHLDHKVAALFDLVQNSNNVSKEHDSEECSDGKRNPSLPEHMTAASSL</sequence>
<dbReference type="GO" id="GO:0042802">
    <property type="term" value="F:identical protein binding"/>
    <property type="evidence" value="ECO:0007669"/>
    <property type="project" value="Ensembl"/>
</dbReference>
<feature type="region of interest" description="Disordered" evidence="1">
    <location>
        <begin position="442"/>
        <end position="470"/>
    </location>
</feature>
<evidence type="ECO:0000313" key="2">
    <source>
        <dbReference type="Ensembl" id="ENSPMRP00000009167.1"/>
    </source>
</evidence>
<dbReference type="Proteomes" id="UP000472272">
    <property type="component" value="Chromosome 5"/>
</dbReference>
<name>A0A670IC12_PODMU</name>
<dbReference type="GeneTree" id="ENSGT00390000017384"/>
<feature type="compositionally biased region" description="Basic and acidic residues" evidence="1">
    <location>
        <begin position="443"/>
        <end position="456"/>
    </location>
</feature>
<organism evidence="2 3">
    <name type="scientific">Podarcis muralis</name>
    <name type="common">Wall lizard</name>
    <name type="synonym">Lacerta muralis</name>
    <dbReference type="NCBI Taxonomy" id="64176"/>
    <lineage>
        <taxon>Eukaryota</taxon>
        <taxon>Metazoa</taxon>
        <taxon>Chordata</taxon>
        <taxon>Craniata</taxon>
        <taxon>Vertebrata</taxon>
        <taxon>Euteleostomi</taxon>
        <taxon>Lepidosauria</taxon>
        <taxon>Squamata</taxon>
        <taxon>Bifurcata</taxon>
        <taxon>Unidentata</taxon>
        <taxon>Episquamata</taxon>
        <taxon>Laterata</taxon>
        <taxon>Lacertibaenia</taxon>
        <taxon>Lacertidae</taxon>
        <taxon>Podarcis</taxon>
    </lineage>
</organism>
<reference evidence="2 3" key="1">
    <citation type="journal article" date="2019" name="Proc. Natl. Acad. Sci. U.S.A.">
        <title>Regulatory changes in pterin and carotenoid genes underlie balanced color polymorphisms in the wall lizard.</title>
        <authorList>
            <person name="Andrade P."/>
            <person name="Pinho C."/>
            <person name="Perez I de Lanuza G."/>
            <person name="Afonso S."/>
            <person name="Brejcha J."/>
            <person name="Rubin C.J."/>
            <person name="Wallerman O."/>
            <person name="Pereira P."/>
            <person name="Sabatino S.J."/>
            <person name="Bellati A."/>
            <person name="Pellitteri-Rosa D."/>
            <person name="Bosakova Z."/>
            <person name="Bunikis I."/>
            <person name="Carretero M.A."/>
            <person name="Feiner N."/>
            <person name="Marsik P."/>
            <person name="Pauperio F."/>
            <person name="Salvi D."/>
            <person name="Soler L."/>
            <person name="While G.M."/>
            <person name="Uller T."/>
            <person name="Font E."/>
            <person name="Andersson L."/>
            <person name="Carneiro M."/>
        </authorList>
    </citation>
    <scope>NUCLEOTIDE SEQUENCE</scope>
</reference>
<protein>
    <submittedName>
        <fullName evidence="2">Chromosome 10 open reading frame 88</fullName>
    </submittedName>
</protein>
<dbReference type="Pfam" id="PF14958">
    <property type="entry name" value="PAAT-like"/>
    <property type="match status" value="1"/>
</dbReference>
<dbReference type="GO" id="GO:0016887">
    <property type="term" value="F:ATP hydrolysis activity"/>
    <property type="evidence" value="ECO:0007669"/>
    <property type="project" value="Ensembl"/>
</dbReference>
<dbReference type="OMA" id="PMLQNVC"/>